<sequence length="190" mass="19034">MSSTTRRASRLSGAIAGAAVAALLLLSPTATAAAHDALLASDPAPDDVLGTTPDKITLTFSDAASTEPGATEFAAFDEECSPLASGEPVVDGNTVTQAISGPVEGAVLVQWKVVSSDGHPISDEYTFSVGEEGKVAAVEQCGESLAEQAEGSSEGFNAVPYAVGGALIFTAVGVVIAVAIVRGRRGATKE</sequence>
<proteinExistence type="predicted"/>
<dbReference type="Pfam" id="PF04234">
    <property type="entry name" value="CopC"/>
    <property type="match status" value="1"/>
</dbReference>
<dbReference type="RefSeq" id="WP_052009356.1">
    <property type="nucleotide sequence ID" value="NZ_JFYO01000001.1"/>
</dbReference>
<reference evidence="8 9" key="1">
    <citation type="submission" date="2014-03" db="EMBL/GenBank/DDBJ databases">
        <title>Draft Genome Sequences of 13 Willow Endophytes.</title>
        <authorList>
            <person name="Gan H.Y."/>
            <person name="Gan H.M."/>
            <person name="Savka M.A."/>
            <person name="Hudson A.O."/>
        </authorList>
    </citation>
    <scope>NUCLEOTIDE SEQUENCE [LARGE SCALE GENOMIC DNA]</scope>
    <source>
        <strain evidence="8 9">RIT293</strain>
    </source>
</reference>
<keyword evidence="4" id="KW-0186">Copper</keyword>
<dbReference type="InterPro" id="IPR014756">
    <property type="entry name" value="Ig_E-set"/>
</dbReference>
<evidence type="ECO:0000313" key="8">
    <source>
        <dbReference type="EMBL" id="EZP29434.1"/>
    </source>
</evidence>
<dbReference type="OrthoDB" id="5242236at2"/>
<dbReference type="PATRIC" id="fig|273677.3.peg.45"/>
<dbReference type="GO" id="GO:0006825">
    <property type="term" value="P:copper ion transport"/>
    <property type="evidence" value="ECO:0007669"/>
    <property type="project" value="InterPro"/>
</dbReference>
<comment type="caution">
    <text evidence="8">The sequence shown here is derived from an EMBL/GenBank/DDBJ whole genome shotgun (WGS) entry which is preliminary data.</text>
</comment>
<dbReference type="GO" id="GO:0005886">
    <property type="term" value="C:plasma membrane"/>
    <property type="evidence" value="ECO:0007669"/>
    <property type="project" value="TreeGrafter"/>
</dbReference>
<feature type="signal peptide" evidence="6">
    <location>
        <begin position="1"/>
        <end position="32"/>
    </location>
</feature>
<evidence type="ECO:0000256" key="6">
    <source>
        <dbReference type="SAM" id="SignalP"/>
    </source>
</evidence>
<dbReference type="GO" id="GO:0030313">
    <property type="term" value="C:cell envelope"/>
    <property type="evidence" value="ECO:0007669"/>
    <property type="project" value="UniProtKB-SubCell"/>
</dbReference>
<dbReference type="AlphaFoldDB" id="A0A031FX32"/>
<keyword evidence="5" id="KW-0472">Membrane</keyword>
<dbReference type="eggNOG" id="COG2372">
    <property type="taxonomic scope" value="Bacteria"/>
</dbReference>
<evidence type="ECO:0000256" key="2">
    <source>
        <dbReference type="ARBA" id="ARBA00022723"/>
    </source>
</evidence>
<keyword evidence="5" id="KW-0812">Transmembrane</keyword>
<dbReference type="GO" id="GO:0005507">
    <property type="term" value="F:copper ion binding"/>
    <property type="evidence" value="ECO:0007669"/>
    <property type="project" value="InterPro"/>
</dbReference>
<dbReference type="PANTHER" id="PTHR34820">
    <property type="entry name" value="INNER MEMBRANE PROTEIN YEBZ"/>
    <property type="match status" value="1"/>
</dbReference>
<dbReference type="InterPro" id="IPR006311">
    <property type="entry name" value="TAT_signal"/>
</dbReference>
<evidence type="ECO:0000256" key="5">
    <source>
        <dbReference type="SAM" id="Phobius"/>
    </source>
</evidence>
<evidence type="ECO:0000256" key="4">
    <source>
        <dbReference type="ARBA" id="ARBA00023008"/>
    </source>
</evidence>
<gene>
    <name evidence="8" type="ORF">BW34_00047</name>
</gene>
<feature type="domain" description="CopC" evidence="7">
    <location>
        <begin position="35"/>
        <end position="129"/>
    </location>
</feature>
<evidence type="ECO:0000313" key="9">
    <source>
        <dbReference type="Proteomes" id="UP000024001"/>
    </source>
</evidence>
<organism evidence="8 9">
    <name type="scientific">Microbacterium oleivorans</name>
    <dbReference type="NCBI Taxonomy" id="273677"/>
    <lineage>
        <taxon>Bacteria</taxon>
        <taxon>Bacillati</taxon>
        <taxon>Actinomycetota</taxon>
        <taxon>Actinomycetes</taxon>
        <taxon>Micrococcales</taxon>
        <taxon>Microbacteriaceae</taxon>
        <taxon>Microbacterium</taxon>
    </lineage>
</organism>
<name>A0A031FX32_9MICO</name>
<evidence type="ECO:0000256" key="1">
    <source>
        <dbReference type="ARBA" id="ARBA00004196"/>
    </source>
</evidence>
<dbReference type="PROSITE" id="PS51318">
    <property type="entry name" value="TAT"/>
    <property type="match status" value="1"/>
</dbReference>
<feature type="transmembrane region" description="Helical" evidence="5">
    <location>
        <begin position="158"/>
        <end position="181"/>
    </location>
</feature>
<keyword evidence="5" id="KW-1133">Transmembrane helix</keyword>
<dbReference type="InterPro" id="IPR007348">
    <property type="entry name" value="CopC_dom"/>
</dbReference>
<dbReference type="Proteomes" id="UP000024001">
    <property type="component" value="Unassembled WGS sequence"/>
</dbReference>
<dbReference type="GO" id="GO:0046688">
    <property type="term" value="P:response to copper ion"/>
    <property type="evidence" value="ECO:0007669"/>
    <property type="project" value="InterPro"/>
</dbReference>
<keyword evidence="2" id="KW-0479">Metal-binding</keyword>
<dbReference type="SUPFAM" id="SSF81296">
    <property type="entry name" value="E set domains"/>
    <property type="match status" value="1"/>
</dbReference>
<keyword evidence="3 6" id="KW-0732">Signal</keyword>
<comment type="subcellular location">
    <subcellularLocation>
        <location evidence="1">Cell envelope</location>
    </subcellularLocation>
</comment>
<evidence type="ECO:0000259" key="7">
    <source>
        <dbReference type="Pfam" id="PF04234"/>
    </source>
</evidence>
<evidence type="ECO:0000256" key="3">
    <source>
        <dbReference type="ARBA" id="ARBA00022729"/>
    </source>
</evidence>
<dbReference type="PANTHER" id="PTHR34820:SF4">
    <property type="entry name" value="INNER MEMBRANE PROTEIN YEBZ"/>
    <property type="match status" value="1"/>
</dbReference>
<dbReference type="EMBL" id="JFYO01000001">
    <property type="protein sequence ID" value="EZP29434.1"/>
    <property type="molecule type" value="Genomic_DNA"/>
</dbReference>
<dbReference type="InterPro" id="IPR014755">
    <property type="entry name" value="Cu-Rt/internalin_Ig-like"/>
</dbReference>
<dbReference type="Gene3D" id="2.60.40.1220">
    <property type="match status" value="1"/>
</dbReference>
<feature type="chain" id="PRO_5030001585" evidence="6">
    <location>
        <begin position="33"/>
        <end position="190"/>
    </location>
</feature>
<dbReference type="InterPro" id="IPR032694">
    <property type="entry name" value="CopC/D"/>
</dbReference>
<accession>A0A031FX32</accession>
<keyword evidence="9" id="KW-1185">Reference proteome</keyword>
<protein>
    <submittedName>
        <fullName evidence="8">Copper resistance protein CopC</fullName>
    </submittedName>
</protein>
<dbReference type="GO" id="GO:0042597">
    <property type="term" value="C:periplasmic space"/>
    <property type="evidence" value="ECO:0007669"/>
    <property type="project" value="InterPro"/>
</dbReference>